<dbReference type="GO" id="GO:0004791">
    <property type="term" value="F:thioredoxin-disulfide reductase (NADPH) activity"/>
    <property type="evidence" value="ECO:0007669"/>
    <property type="project" value="UniProtKB-EC"/>
</dbReference>
<sequence>MTDRSASQLWEAVIVGGGLAGLSAAVYLGRSRRRTLVLDHGHSMATWEEMVENYLGFPDGVSGTELLERSRRHARQFGAVLVHDEVLTIARDDDDHSAFTLQGRAQTYRGRRVLLATGLTHELPDIAGSRDCLGKSVFFCKDCDGFRVQGRRIVIVGSRDEAAQYALAMLAFSPSVLIATHGEPPAWSRLWRDRLAEYGVPVRHERVAALRHDGGAVRSLRFEGGEERPIDALFATRGDRFHTRLAQGLGAREDAEGQLAVDAEMRTSVGGLYAAGCVTPANCQMIIAAGQGATAGQAINRDLFEENLAHHALRVCEPAG</sequence>
<dbReference type="InterPro" id="IPR050097">
    <property type="entry name" value="Ferredoxin-NADP_redctase_2"/>
</dbReference>
<dbReference type="PATRIC" id="fig|42253.5.peg.2576"/>
<dbReference type="AlphaFoldDB" id="A0A0K2GDI9"/>
<dbReference type="OrthoDB" id="9806179at2"/>
<evidence type="ECO:0000313" key="6">
    <source>
        <dbReference type="Proteomes" id="UP000069205"/>
    </source>
</evidence>
<dbReference type="PANTHER" id="PTHR48105">
    <property type="entry name" value="THIOREDOXIN REDUCTASE 1-RELATED-RELATED"/>
    <property type="match status" value="1"/>
</dbReference>
<evidence type="ECO:0000256" key="2">
    <source>
        <dbReference type="ARBA" id="ARBA00023002"/>
    </source>
</evidence>
<name>A0A0K2GDI9_NITMO</name>
<reference evidence="5 6" key="1">
    <citation type="journal article" date="2015" name="Proc. Natl. Acad. Sci. U.S.A.">
        <title>Expanded metabolic versatility of ubiquitous nitrite-oxidizing bacteria from the genus Nitrospira.</title>
        <authorList>
            <person name="Koch H."/>
            <person name="Lucker S."/>
            <person name="Albertsen M."/>
            <person name="Kitzinger K."/>
            <person name="Herbold C."/>
            <person name="Spieck E."/>
            <person name="Nielsen P.H."/>
            <person name="Wagner M."/>
            <person name="Daims H."/>
        </authorList>
    </citation>
    <scope>NUCLEOTIDE SEQUENCE [LARGE SCALE GENOMIC DNA]</scope>
    <source>
        <strain evidence="5 6">NSP M-1</strain>
    </source>
</reference>
<accession>A0A0K2GDI9</accession>
<dbReference type="EMBL" id="CP011801">
    <property type="protein sequence ID" value="ALA59021.1"/>
    <property type="molecule type" value="Genomic_DNA"/>
</dbReference>
<evidence type="ECO:0000256" key="1">
    <source>
        <dbReference type="ARBA" id="ARBA00022630"/>
    </source>
</evidence>
<keyword evidence="3" id="KW-1133">Transmembrane helix</keyword>
<dbReference type="Proteomes" id="UP000069205">
    <property type="component" value="Chromosome"/>
</dbReference>
<keyword evidence="3" id="KW-0812">Transmembrane</keyword>
<dbReference type="RefSeq" id="WP_053380105.1">
    <property type="nucleotide sequence ID" value="NZ_CP011801.1"/>
</dbReference>
<keyword evidence="1" id="KW-0285">Flavoprotein</keyword>
<gene>
    <name evidence="5" type="ORF">NITMOv2_2608</name>
</gene>
<dbReference type="EC" id="1.8.1.9" evidence="5"/>
<dbReference type="InterPro" id="IPR036188">
    <property type="entry name" value="FAD/NAD-bd_sf"/>
</dbReference>
<dbReference type="KEGG" id="nmv:NITMOv2_2608"/>
<evidence type="ECO:0000256" key="3">
    <source>
        <dbReference type="SAM" id="Phobius"/>
    </source>
</evidence>
<feature type="domain" description="FAD/NAD(P)-binding" evidence="4">
    <location>
        <begin position="12"/>
        <end position="289"/>
    </location>
</feature>
<dbReference type="Gene3D" id="3.50.50.60">
    <property type="entry name" value="FAD/NAD(P)-binding domain"/>
    <property type="match status" value="2"/>
</dbReference>
<evidence type="ECO:0000313" key="5">
    <source>
        <dbReference type="EMBL" id="ALA59021.1"/>
    </source>
</evidence>
<evidence type="ECO:0000259" key="4">
    <source>
        <dbReference type="Pfam" id="PF07992"/>
    </source>
</evidence>
<keyword evidence="2 5" id="KW-0560">Oxidoreductase</keyword>
<proteinExistence type="predicted"/>
<dbReference type="STRING" id="42253.NITMOv2_2608"/>
<keyword evidence="6" id="KW-1185">Reference proteome</keyword>
<protein>
    <submittedName>
        <fullName evidence="5">Putative Thioredoxin reductase</fullName>
        <ecNumber evidence="5">1.8.1.9</ecNumber>
    </submittedName>
</protein>
<feature type="transmembrane region" description="Helical" evidence="3">
    <location>
        <begin position="12"/>
        <end position="29"/>
    </location>
</feature>
<dbReference type="PRINTS" id="PR00469">
    <property type="entry name" value="PNDRDTASEII"/>
</dbReference>
<dbReference type="SUPFAM" id="SSF51905">
    <property type="entry name" value="FAD/NAD(P)-binding domain"/>
    <property type="match status" value="1"/>
</dbReference>
<dbReference type="Pfam" id="PF07992">
    <property type="entry name" value="Pyr_redox_2"/>
    <property type="match status" value="1"/>
</dbReference>
<organism evidence="5 6">
    <name type="scientific">Nitrospira moscoviensis</name>
    <dbReference type="NCBI Taxonomy" id="42253"/>
    <lineage>
        <taxon>Bacteria</taxon>
        <taxon>Pseudomonadati</taxon>
        <taxon>Nitrospirota</taxon>
        <taxon>Nitrospiria</taxon>
        <taxon>Nitrospirales</taxon>
        <taxon>Nitrospiraceae</taxon>
        <taxon>Nitrospira</taxon>
    </lineage>
</organism>
<keyword evidence="3" id="KW-0472">Membrane</keyword>
<dbReference type="InterPro" id="IPR023753">
    <property type="entry name" value="FAD/NAD-binding_dom"/>
</dbReference>
<dbReference type="PRINTS" id="PR00368">
    <property type="entry name" value="FADPNR"/>
</dbReference>